<evidence type="ECO:0000313" key="2">
    <source>
        <dbReference type="Proteomes" id="UP000293562"/>
    </source>
</evidence>
<dbReference type="Proteomes" id="UP000293562">
    <property type="component" value="Unassembled WGS sequence"/>
</dbReference>
<organism evidence="1 2">
    <name type="scientific">Ancylomarina subtilis</name>
    <dbReference type="NCBI Taxonomy" id="1639035"/>
    <lineage>
        <taxon>Bacteria</taxon>
        <taxon>Pseudomonadati</taxon>
        <taxon>Bacteroidota</taxon>
        <taxon>Bacteroidia</taxon>
        <taxon>Marinilabiliales</taxon>
        <taxon>Marinifilaceae</taxon>
        <taxon>Ancylomarina</taxon>
    </lineage>
</organism>
<gene>
    <name evidence="1" type="ORF">EV201_3125</name>
</gene>
<dbReference type="AlphaFoldDB" id="A0A4Q7V4C9"/>
<protein>
    <submittedName>
        <fullName evidence="1">Uncharacterized protein</fullName>
    </submittedName>
</protein>
<evidence type="ECO:0000313" key="1">
    <source>
        <dbReference type="EMBL" id="RZT91311.1"/>
    </source>
</evidence>
<name>A0A4Q7V4C9_9BACT</name>
<proteinExistence type="predicted"/>
<keyword evidence="2" id="KW-1185">Reference proteome</keyword>
<accession>A0A4Q7V4C9</accession>
<comment type="caution">
    <text evidence="1">The sequence shown here is derived from an EMBL/GenBank/DDBJ whole genome shotgun (WGS) entry which is preliminary data.</text>
</comment>
<sequence length="84" mass="9473">MLCHDDAAFEEMYGHMMGSGSSNGGMMGGTSTGHSEWMNHMNEEHASDDLHFGGFGMRNQTFDYTIKGKIRDFQFQGLRQQTDM</sequence>
<dbReference type="EMBL" id="SHKN01000005">
    <property type="protein sequence ID" value="RZT91311.1"/>
    <property type="molecule type" value="Genomic_DNA"/>
</dbReference>
<reference evidence="1 2" key="1">
    <citation type="submission" date="2019-02" db="EMBL/GenBank/DDBJ databases">
        <title>Genomic Encyclopedia of Type Strains, Phase IV (KMG-IV): sequencing the most valuable type-strain genomes for metagenomic binning, comparative biology and taxonomic classification.</title>
        <authorList>
            <person name="Goeker M."/>
        </authorList>
    </citation>
    <scope>NUCLEOTIDE SEQUENCE [LARGE SCALE GENOMIC DNA]</scope>
    <source>
        <strain evidence="1 2">DSM 28825</strain>
    </source>
</reference>